<proteinExistence type="predicted"/>
<evidence type="ECO:0000313" key="2">
    <source>
        <dbReference type="EMBL" id="KAK3301345.1"/>
    </source>
</evidence>
<sequence length="217" mass="24048">MLAETRPLRGLLRRQARKKKTTDFFQDGTEPGRGEKAPSTLHGTRRARMHGRPGRVKVTLCRLYREDKFPAFFSFVSHVAKGGMARQIPAPALLPRGSQQRAILRCLAVLQQAWKRLRRISTNYLCLITFFGSSREVSDRSDGGHVSKNLMESVCGGDKTRRAGVVVSGFITWSSNKTGKMPLSLVFFVEAHHRPKIPSGSGAGCLGQQNGGRAFRP</sequence>
<keyword evidence="3" id="KW-1185">Reference proteome</keyword>
<feature type="region of interest" description="Disordered" evidence="1">
    <location>
        <begin position="1"/>
        <end position="49"/>
    </location>
</feature>
<reference evidence="2" key="1">
    <citation type="journal article" date="2023" name="Mol. Phylogenet. Evol.">
        <title>Genome-scale phylogeny and comparative genomics of the fungal order Sordariales.</title>
        <authorList>
            <person name="Hensen N."/>
            <person name="Bonometti L."/>
            <person name="Westerberg I."/>
            <person name="Brannstrom I.O."/>
            <person name="Guillou S."/>
            <person name="Cros-Aarteil S."/>
            <person name="Calhoun S."/>
            <person name="Haridas S."/>
            <person name="Kuo A."/>
            <person name="Mondo S."/>
            <person name="Pangilinan J."/>
            <person name="Riley R."/>
            <person name="LaButti K."/>
            <person name="Andreopoulos B."/>
            <person name="Lipzen A."/>
            <person name="Chen C."/>
            <person name="Yan M."/>
            <person name="Daum C."/>
            <person name="Ng V."/>
            <person name="Clum A."/>
            <person name="Steindorff A."/>
            <person name="Ohm R.A."/>
            <person name="Martin F."/>
            <person name="Silar P."/>
            <person name="Natvig D.O."/>
            <person name="Lalanne C."/>
            <person name="Gautier V."/>
            <person name="Ament-Velasquez S.L."/>
            <person name="Kruys A."/>
            <person name="Hutchinson M.I."/>
            <person name="Powell A.J."/>
            <person name="Barry K."/>
            <person name="Miller A.N."/>
            <person name="Grigoriev I.V."/>
            <person name="Debuchy R."/>
            <person name="Gladieux P."/>
            <person name="Hiltunen Thoren M."/>
            <person name="Johannesson H."/>
        </authorList>
    </citation>
    <scope>NUCLEOTIDE SEQUENCE</scope>
    <source>
        <strain evidence="2">CBS 168.71</strain>
    </source>
</reference>
<name>A0AAE0HRF5_9PEZI</name>
<reference evidence="2" key="2">
    <citation type="submission" date="2023-06" db="EMBL/GenBank/DDBJ databases">
        <authorList>
            <consortium name="Lawrence Berkeley National Laboratory"/>
            <person name="Haridas S."/>
            <person name="Hensen N."/>
            <person name="Bonometti L."/>
            <person name="Westerberg I."/>
            <person name="Brannstrom I.O."/>
            <person name="Guillou S."/>
            <person name="Cros-Aarteil S."/>
            <person name="Calhoun S."/>
            <person name="Kuo A."/>
            <person name="Mondo S."/>
            <person name="Pangilinan J."/>
            <person name="Riley R."/>
            <person name="Labutti K."/>
            <person name="Andreopoulos B."/>
            <person name="Lipzen A."/>
            <person name="Chen C."/>
            <person name="Yanf M."/>
            <person name="Daum C."/>
            <person name="Ng V."/>
            <person name="Clum A."/>
            <person name="Steindorff A."/>
            <person name="Ohm R."/>
            <person name="Martin F."/>
            <person name="Silar P."/>
            <person name="Natvig D."/>
            <person name="Lalanne C."/>
            <person name="Gautier V."/>
            <person name="Ament-Velasquez S.L."/>
            <person name="Kruys A."/>
            <person name="Hutchinson M.I."/>
            <person name="Powell A.J."/>
            <person name="Barry K."/>
            <person name="Miller A.N."/>
            <person name="Grigoriev I.V."/>
            <person name="Debuchy R."/>
            <person name="Gladieux P."/>
            <person name="Thoren M.H."/>
            <person name="Johannesson H."/>
        </authorList>
    </citation>
    <scope>NUCLEOTIDE SEQUENCE</scope>
    <source>
        <strain evidence="2">CBS 168.71</strain>
    </source>
</reference>
<dbReference type="GeneID" id="87839887"/>
<protein>
    <submittedName>
        <fullName evidence="2">Uncharacterized protein</fullName>
    </submittedName>
</protein>
<feature type="compositionally biased region" description="Basic residues" evidence="1">
    <location>
        <begin position="11"/>
        <end position="20"/>
    </location>
</feature>
<dbReference type="AlphaFoldDB" id="A0AAE0HRF5"/>
<comment type="caution">
    <text evidence="2">The sequence shown here is derived from an EMBL/GenBank/DDBJ whole genome shotgun (WGS) entry which is preliminary data.</text>
</comment>
<organism evidence="2 3">
    <name type="scientific">Chaetomium fimeti</name>
    <dbReference type="NCBI Taxonomy" id="1854472"/>
    <lineage>
        <taxon>Eukaryota</taxon>
        <taxon>Fungi</taxon>
        <taxon>Dikarya</taxon>
        <taxon>Ascomycota</taxon>
        <taxon>Pezizomycotina</taxon>
        <taxon>Sordariomycetes</taxon>
        <taxon>Sordariomycetidae</taxon>
        <taxon>Sordariales</taxon>
        <taxon>Chaetomiaceae</taxon>
        <taxon>Chaetomium</taxon>
    </lineage>
</organism>
<evidence type="ECO:0000256" key="1">
    <source>
        <dbReference type="SAM" id="MobiDB-lite"/>
    </source>
</evidence>
<dbReference type="Proteomes" id="UP001278766">
    <property type="component" value="Unassembled WGS sequence"/>
</dbReference>
<accession>A0AAE0HRF5</accession>
<dbReference type="RefSeq" id="XP_062664859.1">
    <property type="nucleotide sequence ID" value="XM_062802939.1"/>
</dbReference>
<evidence type="ECO:0000313" key="3">
    <source>
        <dbReference type="Proteomes" id="UP001278766"/>
    </source>
</evidence>
<dbReference type="EMBL" id="JAUEPN010000001">
    <property type="protein sequence ID" value="KAK3301345.1"/>
    <property type="molecule type" value="Genomic_DNA"/>
</dbReference>
<gene>
    <name evidence="2" type="ORF">B0H64DRAFT_383292</name>
</gene>